<keyword evidence="2" id="KW-0378">Hydrolase</keyword>
<dbReference type="AlphaFoldDB" id="A0A1T4JLC8"/>
<dbReference type="CDD" id="cd18785">
    <property type="entry name" value="SF2_C"/>
    <property type="match status" value="1"/>
</dbReference>
<dbReference type="Proteomes" id="UP000190092">
    <property type="component" value="Unassembled WGS sequence"/>
</dbReference>
<dbReference type="SMART" id="SM00490">
    <property type="entry name" value="HELICc"/>
    <property type="match status" value="1"/>
</dbReference>
<evidence type="ECO:0000313" key="3">
    <source>
        <dbReference type="Proteomes" id="UP000190092"/>
    </source>
</evidence>
<keyword evidence="2" id="KW-0067">ATP-binding</keyword>
<keyword evidence="2" id="KW-0347">Helicase</keyword>
<gene>
    <name evidence="2" type="ORF">SAMN02745126_00101</name>
</gene>
<dbReference type="InterPro" id="IPR001650">
    <property type="entry name" value="Helicase_C-like"/>
</dbReference>
<dbReference type="STRING" id="225324.SAMN02745126_00101"/>
<name>A0A1T4JLC8_9HYPH</name>
<dbReference type="Pfam" id="PF00271">
    <property type="entry name" value="Helicase_C"/>
    <property type="match status" value="1"/>
</dbReference>
<proteinExistence type="predicted"/>
<dbReference type="EMBL" id="FUWJ01000001">
    <property type="protein sequence ID" value="SJZ30942.1"/>
    <property type="molecule type" value="Genomic_DNA"/>
</dbReference>
<protein>
    <submittedName>
        <fullName evidence="2">Helicase conserved C-terminal domain-containing protein</fullName>
    </submittedName>
</protein>
<accession>A0A1T4JLC8</accession>
<dbReference type="GO" id="GO:0004386">
    <property type="term" value="F:helicase activity"/>
    <property type="evidence" value="ECO:0007669"/>
    <property type="project" value="UniProtKB-KW"/>
</dbReference>
<feature type="domain" description="Helicase C-terminal" evidence="1">
    <location>
        <begin position="858"/>
        <end position="1044"/>
    </location>
</feature>
<organism evidence="2 3">
    <name type="scientific">Enhydrobacter aerosaccus</name>
    <dbReference type="NCBI Taxonomy" id="225324"/>
    <lineage>
        <taxon>Bacteria</taxon>
        <taxon>Pseudomonadati</taxon>
        <taxon>Pseudomonadota</taxon>
        <taxon>Alphaproteobacteria</taxon>
        <taxon>Hyphomicrobiales</taxon>
        <taxon>Enhydrobacter</taxon>
    </lineage>
</organism>
<evidence type="ECO:0000313" key="2">
    <source>
        <dbReference type="EMBL" id="SJZ30942.1"/>
    </source>
</evidence>
<dbReference type="SUPFAM" id="SSF52540">
    <property type="entry name" value="P-loop containing nucleoside triphosphate hydrolases"/>
    <property type="match status" value="1"/>
</dbReference>
<dbReference type="Gene3D" id="3.40.50.300">
    <property type="entry name" value="P-loop containing nucleotide triphosphate hydrolases"/>
    <property type="match status" value="1"/>
</dbReference>
<reference evidence="3" key="1">
    <citation type="submission" date="2017-02" db="EMBL/GenBank/DDBJ databases">
        <authorList>
            <person name="Varghese N."/>
            <person name="Submissions S."/>
        </authorList>
    </citation>
    <scope>NUCLEOTIDE SEQUENCE [LARGE SCALE GENOMIC DNA]</scope>
    <source>
        <strain evidence="3">ATCC 27094</strain>
    </source>
</reference>
<dbReference type="InterPro" id="IPR027417">
    <property type="entry name" value="P-loop_NTPase"/>
</dbReference>
<evidence type="ECO:0000259" key="1">
    <source>
        <dbReference type="PROSITE" id="PS51194"/>
    </source>
</evidence>
<keyword evidence="2" id="KW-0547">Nucleotide-binding</keyword>
<keyword evidence="3" id="KW-1185">Reference proteome</keyword>
<dbReference type="PROSITE" id="PS51194">
    <property type="entry name" value="HELICASE_CTER"/>
    <property type="match status" value="1"/>
</dbReference>
<sequence length="1216" mass="135869">MKWRRFRLSLSEFQFECHDEAARAAAASSFTNRLLEEVRTVLTNWLATPEGQRDAYRPRERILPSHFASEASWNAYLAALRQRRLATLGDVMPDLSAVALVLDMAPDFVDPLRINFRIALENGGQAPGRREFADYEPSLFQVSLGVALPQGLHLRLQLDRVQPSYRFRDWLTYPAMGLNCGVELLPANEDIVRIGTTWAPRYSQPRIDPTAIEGLPVSYTNLADPTGDVDRLFRLPDHYDTWIQAQTLVDAGQGLPDDIAERERQAHAVDLEAYRRESGYIRAGIQLLLDSCNAARALGPDAPLGSWSSRDRRAAPWEAWLLTNEAFARYGGERYTEWRLFQLAFILAHVPTLASRMPEFADRFDAHRDEMSASLLYFATGGGKSEAFFGLLIFNIFLDRLRGKQRGVTALVRYPLRLLTLQQARRLMRILTQAELVRLRRRVAGAPFEIGFWVGSGNTPNRAAQGFGGVPIITRTTHSNDQTLLNPPSGDTDAARTARRAADRYQEALESYDKLRVCPCCGQATGMRRYPFQDGRVGIVCFNDGCEWNRENPPSPHRVPLPFLLTDDTIYQRTPSVILGTIDKLALIGQHDKTINAIVGMLGAARYMDPANRHLYMPRGARALTRAADEGWTRLKPPFSNGAEVFQDPFPSLVIQDEGHLLEESLGTFSGLFETSFESILLRLGSGILRDYVATWRPDPQSETRRPRLAKVIAATATISDPDRQLRVLYQREPLRFPCPGPSIYESFYAMPRTARRVERRGLAAQAPAQSRTEQFTPRMRSYVSIMTNGRSHTMTTSAVVSAYHFAITELWRALIEDGRTDDAIGTLSAALPPDDPLTPLRRMALQELAATPLGVRTLENLLDLLRISLTYVTNKKGGDQIIETLQTQVERDQRAAAVGDLPFATELISGGVTIAEIQAVMQRAEGSVQPGEPFPSLGDSLRNIVATSAISHGVDVDKFNAMFFAGLPSDIAEYIQASSRIGRTHVGFSLLIPTPHSRRDRYVVETHDQFHRFLERMIPPPAVQRWAERAIRRAMPSILQAYLCAVVEQETFASAGGDKATARTFTTASQVKSWADLSAGGNPGAIRAATEFALEAIGIDGRGPRRAGAAIHSDHYRTFVEDRVREILDIFTRRTDGSRLSNFWESHQTRDMRKPMTSLRDVDEGGVILAATRDPMRGRNVNLETTRQVMRIIRGQRLAARSDVDADPPPVDAED</sequence>